<feature type="coiled-coil region" evidence="15">
    <location>
        <begin position="30"/>
        <end position="64"/>
    </location>
</feature>
<evidence type="ECO:0000313" key="17">
    <source>
        <dbReference type="EMBL" id="GCE05576.1"/>
    </source>
</evidence>
<evidence type="ECO:0000256" key="11">
    <source>
        <dbReference type="ARBA" id="ARBA00048823"/>
    </source>
</evidence>
<dbReference type="GO" id="GO:0004828">
    <property type="term" value="F:serine-tRNA ligase activity"/>
    <property type="evidence" value="ECO:0007669"/>
    <property type="project" value="UniProtKB-UniRule"/>
</dbReference>
<dbReference type="GO" id="GO:0006434">
    <property type="term" value="P:seryl-tRNA aminoacylation"/>
    <property type="evidence" value="ECO:0007669"/>
    <property type="project" value="UniProtKB-UniRule"/>
</dbReference>
<dbReference type="RefSeq" id="WP_126596611.1">
    <property type="nucleotide sequence ID" value="NZ_BIFQ01000001.1"/>
</dbReference>
<keyword evidence="5 12" id="KW-0436">Ligase</keyword>
<feature type="binding site" evidence="12">
    <location>
        <begin position="231"/>
        <end position="233"/>
    </location>
    <ligand>
        <name>L-serine</name>
        <dbReference type="ChEBI" id="CHEBI:33384"/>
    </ligand>
</feature>
<dbReference type="PROSITE" id="PS50862">
    <property type="entry name" value="AA_TRNA_LIGASE_II"/>
    <property type="match status" value="1"/>
</dbReference>
<evidence type="ECO:0000256" key="7">
    <source>
        <dbReference type="ARBA" id="ARBA00022840"/>
    </source>
</evidence>
<keyword evidence="8 12" id="KW-0648">Protein biosynthesis</keyword>
<evidence type="ECO:0000256" key="6">
    <source>
        <dbReference type="ARBA" id="ARBA00022741"/>
    </source>
</evidence>
<feature type="binding site" evidence="12 14">
    <location>
        <begin position="262"/>
        <end position="264"/>
    </location>
    <ligand>
        <name>ATP</name>
        <dbReference type="ChEBI" id="CHEBI:30616"/>
    </ligand>
</feature>
<feature type="binding site" evidence="12 14">
    <location>
        <begin position="351"/>
        <end position="354"/>
    </location>
    <ligand>
        <name>ATP</name>
        <dbReference type="ChEBI" id="CHEBI:30616"/>
    </ligand>
</feature>
<comment type="subunit">
    <text evidence="12">Homodimer. The tRNA molecule binds across the dimer.</text>
</comment>
<dbReference type="CDD" id="cd00770">
    <property type="entry name" value="SerRS_core"/>
    <property type="match status" value="1"/>
</dbReference>
<dbReference type="PANTHER" id="PTHR43697:SF1">
    <property type="entry name" value="SERINE--TRNA LIGASE"/>
    <property type="match status" value="1"/>
</dbReference>
<dbReference type="UniPathway" id="UPA00906">
    <property type="reaction ID" value="UER00895"/>
</dbReference>
<evidence type="ECO:0000256" key="4">
    <source>
        <dbReference type="ARBA" id="ARBA00022490"/>
    </source>
</evidence>
<feature type="site" description="Important for serine binding" evidence="13">
    <location>
        <position position="386"/>
    </location>
</feature>
<sequence length="432" mass="49285">MLDLTFIRSNPDVVKEAARLKNNSIDIDALLALDQQVVALQHEVEETRAKQNQLSKGIQQAAREKNVELRNNLIAEGKKLAEFIKAKEPELNQLTEERYNMLLLVPNIPDPSTPVGKDESENVPFKYWGELPEFDFPALDHYDLMLKHNLVDIERAVKVAGSRSYVLRGDAARLELALINFAMDKMARKGFTPLIVPSMARDFAFIGNGQFPKGRDQVYELKDQDLFLVGTAEVSITGMYKDEILKGEELPLKFVGYSPCFRQEAGTYGKDTRGVFRIHQFNKVEQYIICKADHEESVFWFEQLLQNAEELIQELELPYRVVNVCTGDMGDGKVGMYDIECWVPSEKRYRETHSCSYLHDWQARRANLRYRDAEGKVKFVHTLNNTAIASPRILIPLLETHQQADGSVRIPEALRPFMGGQEFIGRPVPAHS</sequence>
<proteinExistence type="inferred from homology"/>
<evidence type="ECO:0000256" key="10">
    <source>
        <dbReference type="ARBA" id="ARBA00047929"/>
    </source>
</evidence>
<evidence type="ECO:0000256" key="8">
    <source>
        <dbReference type="ARBA" id="ARBA00022917"/>
    </source>
</evidence>
<gene>
    <name evidence="17" type="primary">serS_2</name>
    <name evidence="12" type="synonym">serS</name>
    <name evidence="17" type="ORF">KDAU_29050</name>
</gene>
<evidence type="ECO:0000259" key="16">
    <source>
        <dbReference type="PROSITE" id="PS50862"/>
    </source>
</evidence>
<dbReference type="Gene3D" id="1.10.287.40">
    <property type="entry name" value="Serine-tRNA synthetase, tRNA binding domain"/>
    <property type="match status" value="1"/>
</dbReference>
<comment type="caution">
    <text evidence="12">Lacks conserved residue(s) required for the propagation of feature annotation.</text>
</comment>
<evidence type="ECO:0000256" key="5">
    <source>
        <dbReference type="ARBA" id="ARBA00022598"/>
    </source>
</evidence>
<dbReference type="InterPro" id="IPR006195">
    <property type="entry name" value="aa-tRNA-synth_II"/>
</dbReference>
<dbReference type="InterPro" id="IPR015866">
    <property type="entry name" value="Ser-tRNA-synth_1_N"/>
</dbReference>
<dbReference type="Gene3D" id="3.30.930.10">
    <property type="entry name" value="Bira Bifunctional Protein, Domain 2"/>
    <property type="match status" value="1"/>
</dbReference>
<dbReference type="HAMAP" id="MF_00176">
    <property type="entry name" value="Ser_tRNA_synth_type1"/>
    <property type="match status" value="1"/>
</dbReference>
<dbReference type="Proteomes" id="UP000287224">
    <property type="component" value="Unassembled WGS sequence"/>
</dbReference>
<dbReference type="InterPro" id="IPR002314">
    <property type="entry name" value="aa-tRNA-synt_IIb"/>
</dbReference>
<dbReference type="GO" id="GO:0005737">
    <property type="term" value="C:cytoplasm"/>
    <property type="evidence" value="ECO:0007669"/>
    <property type="project" value="UniProtKB-SubCell"/>
</dbReference>
<feature type="binding site" evidence="13">
    <location>
        <position position="231"/>
    </location>
    <ligand>
        <name>L-serine</name>
        <dbReference type="ChEBI" id="CHEBI:33384"/>
    </ligand>
</feature>
<feature type="binding site" evidence="13">
    <location>
        <position position="262"/>
    </location>
    <ligand>
        <name>L-serine</name>
        <dbReference type="ChEBI" id="CHEBI:33384"/>
    </ligand>
</feature>
<dbReference type="PIRSF" id="PIRSF001529">
    <property type="entry name" value="Ser-tRNA-synth_IIa"/>
    <property type="match status" value="1"/>
</dbReference>
<evidence type="ECO:0000256" key="13">
    <source>
        <dbReference type="PIRSR" id="PIRSR001529-1"/>
    </source>
</evidence>
<comment type="similarity">
    <text evidence="3 12">Belongs to the class-II aminoacyl-tRNA synthetase family. Type-1 seryl-tRNA synthetase subfamily.</text>
</comment>
<dbReference type="InterPro" id="IPR010978">
    <property type="entry name" value="tRNA-bd_arm"/>
</dbReference>
<dbReference type="OrthoDB" id="9804647at2"/>
<comment type="catalytic activity">
    <reaction evidence="10 12">
        <text>tRNA(Sec) + L-serine + ATP = L-seryl-tRNA(Sec) + AMP + diphosphate + H(+)</text>
        <dbReference type="Rhea" id="RHEA:42580"/>
        <dbReference type="Rhea" id="RHEA-COMP:9742"/>
        <dbReference type="Rhea" id="RHEA-COMP:10128"/>
        <dbReference type="ChEBI" id="CHEBI:15378"/>
        <dbReference type="ChEBI" id="CHEBI:30616"/>
        <dbReference type="ChEBI" id="CHEBI:33019"/>
        <dbReference type="ChEBI" id="CHEBI:33384"/>
        <dbReference type="ChEBI" id="CHEBI:78442"/>
        <dbReference type="ChEBI" id="CHEBI:78533"/>
        <dbReference type="ChEBI" id="CHEBI:456215"/>
        <dbReference type="EC" id="6.1.1.11"/>
    </reaction>
</comment>
<organism evidence="17 18">
    <name type="scientific">Dictyobacter aurantiacus</name>
    <dbReference type="NCBI Taxonomy" id="1936993"/>
    <lineage>
        <taxon>Bacteria</taxon>
        <taxon>Bacillati</taxon>
        <taxon>Chloroflexota</taxon>
        <taxon>Ktedonobacteria</taxon>
        <taxon>Ktedonobacterales</taxon>
        <taxon>Dictyobacteraceae</taxon>
        <taxon>Dictyobacter</taxon>
    </lineage>
</organism>
<evidence type="ECO:0000256" key="14">
    <source>
        <dbReference type="PIRSR" id="PIRSR001529-2"/>
    </source>
</evidence>
<evidence type="ECO:0000256" key="12">
    <source>
        <dbReference type="HAMAP-Rule" id="MF_00176"/>
    </source>
</evidence>
<dbReference type="InterPro" id="IPR033729">
    <property type="entry name" value="SerRS_core"/>
</dbReference>
<feature type="domain" description="Aminoacyl-transfer RNA synthetases class-II family profile" evidence="16">
    <location>
        <begin position="140"/>
        <end position="411"/>
    </location>
</feature>
<comment type="subcellular location">
    <subcellularLocation>
        <location evidence="1 12">Cytoplasm</location>
    </subcellularLocation>
</comment>
<keyword evidence="18" id="KW-1185">Reference proteome</keyword>
<dbReference type="PRINTS" id="PR00981">
    <property type="entry name" value="TRNASYNTHSER"/>
</dbReference>
<comment type="function">
    <text evidence="12">Catalyzes the attachment of serine to tRNA(Ser). Is also able to aminoacylate tRNA(Sec) with serine, to form the misacylated tRNA L-seryl-tRNA(Sec), which will be further converted into selenocysteinyl-tRNA(Sec).</text>
</comment>
<evidence type="ECO:0000256" key="9">
    <source>
        <dbReference type="ARBA" id="ARBA00023146"/>
    </source>
</evidence>
<evidence type="ECO:0000256" key="2">
    <source>
        <dbReference type="ARBA" id="ARBA00005045"/>
    </source>
</evidence>
<feature type="binding site" evidence="13">
    <location>
        <position position="384"/>
    </location>
    <ligand>
        <name>L-serine</name>
        <dbReference type="ChEBI" id="CHEBI:33384"/>
    </ligand>
</feature>
<feature type="binding site" evidence="12">
    <location>
        <position position="386"/>
    </location>
    <ligand>
        <name>L-serine</name>
        <dbReference type="ChEBI" id="CHEBI:33384"/>
    </ligand>
</feature>
<dbReference type="AlphaFoldDB" id="A0A401ZFF1"/>
<dbReference type="GO" id="GO:0016260">
    <property type="term" value="P:selenocysteine biosynthetic process"/>
    <property type="evidence" value="ECO:0007669"/>
    <property type="project" value="UniProtKB-UniRule"/>
</dbReference>
<dbReference type="InterPro" id="IPR042103">
    <property type="entry name" value="SerRS_1_N_sf"/>
</dbReference>
<dbReference type="Pfam" id="PF02403">
    <property type="entry name" value="Seryl_tRNA_N"/>
    <property type="match status" value="1"/>
</dbReference>
<dbReference type="SUPFAM" id="SSF55681">
    <property type="entry name" value="Class II aaRS and biotin synthetases"/>
    <property type="match status" value="1"/>
</dbReference>
<comment type="pathway">
    <text evidence="2 12">Aminoacyl-tRNA biosynthesis; selenocysteinyl-tRNA(Sec) biosynthesis; L-seryl-tRNA(Sec) from L-serine and tRNA(Sec): step 1/1.</text>
</comment>
<comment type="caution">
    <text evidence="17">The sequence shown here is derived from an EMBL/GenBank/DDBJ whole genome shotgun (WGS) entry which is preliminary data.</text>
</comment>
<comment type="domain">
    <text evidence="12">Consists of two distinct domains, a catalytic core and a N-terminal extension that is involved in tRNA binding.</text>
</comment>
<dbReference type="Pfam" id="PF00587">
    <property type="entry name" value="tRNA-synt_2b"/>
    <property type="match status" value="1"/>
</dbReference>
<keyword evidence="7 12" id="KW-0067">ATP-binding</keyword>
<dbReference type="NCBIfam" id="TIGR00414">
    <property type="entry name" value="serS"/>
    <property type="match status" value="1"/>
</dbReference>
<keyword evidence="9 12" id="KW-0030">Aminoacyl-tRNA synthetase</keyword>
<keyword evidence="15" id="KW-0175">Coiled coil</keyword>
<evidence type="ECO:0000256" key="1">
    <source>
        <dbReference type="ARBA" id="ARBA00004496"/>
    </source>
</evidence>
<accession>A0A401ZFF1</accession>
<evidence type="ECO:0000256" key="15">
    <source>
        <dbReference type="SAM" id="Coils"/>
    </source>
</evidence>
<keyword evidence="6 12" id="KW-0547">Nucleotide-binding</keyword>
<dbReference type="SUPFAM" id="SSF46589">
    <property type="entry name" value="tRNA-binding arm"/>
    <property type="match status" value="1"/>
</dbReference>
<dbReference type="InterPro" id="IPR045864">
    <property type="entry name" value="aa-tRNA-synth_II/BPL/LPL"/>
</dbReference>
<dbReference type="InterPro" id="IPR002317">
    <property type="entry name" value="Ser-tRNA-ligase_type_1"/>
</dbReference>
<dbReference type="EC" id="6.1.1.11" evidence="12"/>
<dbReference type="PANTHER" id="PTHR43697">
    <property type="entry name" value="SERYL-TRNA SYNTHETASE"/>
    <property type="match status" value="1"/>
</dbReference>
<dbReference type="GO" id="GO:0005524">
    <property type="term" value="F:ATP binding"/>
    <property type="evidence" value="ECO:0007669"/>
    <property type="project" value="UniProtKB-UniRule"/>
</dbReference>
<feature type="binding site" evidence="12 13">
    <location>
        <position position="285"/>
    </location>
    <ligand>
        <name>L-serine</name>
        <dbReference type="ChEBI" id="CHEBI:33384"/>
    </ligand>
</feature>
<reference evidence="18" key="1">
    <citation type="submission" date="2018-12" db="EMBL/GenBank/DDBJ databases">
        <title>Tengunoibacter tsumagoiensis gen. nov., sp. nov., Dictyobacter kobayashii sp. nov., D. alpinus sp. nov., and D. joshuensis sp. nov. and description of Dictyobacteraceae fam. nov. within the order Ktedonobacterales isolated from Tengu-no-mugimeshi.</title>
        <authorList>
            <person name="Wang C.M."/>
            <person name="Zheng Y."/>
            <person name="Sakai Y."/>
            <person name="Toyoda A."/>
            <person name="Minakuchi Y."/>
            <person name="Abe K."/>
            <person name="Yokota A."/>
            <person name="Yabe S."/>
        </authorList>
    </citation>
    <scope>NUCLEOTIDE SEQUENCE [LARGE SCALE GENOMIC DNA]</scope>
    <source>
        <strain evidence="18">S-27</strain>
    </source>
</reference>
<evidence type="ECO:0000256" key="3">
    <source>
        <dbReference type="ARBA" id="ARBA00010728"/>
    </source>
</evidence>
<name>A0A401ZFF1_9CHLR</name>
<dbReference type="EMBL" id="BIFQ01000001">
    <property type="protein sequence ID" value="GCE05576.1"/>
    <property type="molecule type" value="Genomic_DNA"/>
</dbReference>
<evidence type="ECO:0000313" key="18">
    <source>
        <dbReference type="Proteomes" id="UP000287224"/>
    </source>
</evidence>
<keyword evidence="4 12" id="KW-0963">Cytoplasm</keyword>
<protein>
    <recommendedName>
        <fullName evidence="12">Serine--tRNA ligase</fullName>
        <ecNumber evidence="12">6.1.1.11</ecNumber>
    </recommendedName>
    <alternativeName>
        <fullName evidence="12">Seryl-tRNA synthetase</fullName>
        <shortName evidence="12">SerRS</shortName>
    </alternativeName>
    <alternativeName>
        <fullName evidence="12">Seryl-tRNA(Ser/Sec) synthetase</fullName>
    </alternativeName>
</protein>
<comment type="catalytic activity">
    <reaction evidence="11 12">
        <text>tRNA(Ser) + L-serine + ATP = L-seryl-tRNA(Ser) + AMP + diphosphate + H(+)</text>
        <dbReference type="Rhea" id="RHEA:12292"/>
        <dbReference type="Rhea" id="RHEA-COMP:9669"/>
        <dbReference type="Rhea" id="RHEA-COMP:9703"/>
        <dbReference type="ChEBI" id="CHEBI:15378"/>
        <dbReference type="ChEBI" id="CHEBI:30616"/>
        <dbReference type="ChEBI" id="CHEBI:33019"/>
        <dbReference type="ChEBI" id="CHEBI:33384"/>
        <dbReference type="ChEBI" id="CHEBI:78442"/>
        <dbReference type="ChEBI" id="CHEBI:78533"/>
        <dbReference type="ChEBI" id="CHEBI:456215"/>
        <dbReference type="EC" id="6.1.1.11"/>
    </reaction>
</comment>